<dbReference type="EMBL" id="JACIFU010000002">
    <property type="protein sequence ID" value="MBB4174119.1"/>
    <property type="molecule type" value="Genomic_DNA"/>
</dbReference>
<dbReference type="RefSeq" id="WP_025057068.1">
    <property type="nucleotide sequence ID" value="NZ_JACIFU010000002.1"/>
</dbReference>
<dbReference type="OrthoDB" id="328972at2"/>
<dbReference type="Proteomes" id="UP000565745">
    <property type="component" value="Unassembled WGS sequence"/>
</dbReference>
<evidence type="ECO:0008006" key="3">
    <source>
        <dbReference type="Google" id="ProtNLM"/>
    </source>
</evidence>
<gene>
    <name evidence="1" type="ORF">GGR93_001892</name>
</gene>
<proteinExistence type="predicted"/>
<reference evidence="1 2" key="1">
    <citation type="submission" date="2020-08" db="EMBL/GenBank/DDBJ databases">
        <title>Genomic Encyclopedia of Type Strains, Phase IV (KMG-IV): sequencing the most valuable type-strain genomes for metagenomic binning, comparative biology and taxonomic classification.</title>
        <authorList>
            <person name="Goeker M."/>
        </authorList>
    </citation>
    <scope>NUCLEOTIDE SEQUENCE [LARGE SCALE GENOMIC DNA]</scope>
    <source>
        <strain evidence="1 2">DSM 101015</strain>
    </source>
</reference>
<accession>A0A7W6M7Z9</accession>
<name>A0A7W6M7Z9_9RHOB</name>
<evidence type="ECO:0000313" key="1">
    <source>
        <dbReference type="EMBL" id="MBB4174119.1"/>
    </source>
</evidence>
<comment type="caution">
    <text evidence="1">The sequence shown here is derived from an EMBL/GenBank/DDBJ whole genome shotgun (WGS) entry which is preliminary data.</text>
</comment>
<dbReference type="AlphaFoldDB" id="A0A7W6M7Z9"/>
<organism evidence="1 2">
    <name type="scientific">Sulfitobacter noctilucicola</name>
    <dbReference type="NCBI Taxonomy" id="1342301"/>
    <lineage>
        <taxon>Bacteria</taxon>
        <taxon>Pseudomonadati</taxon>
        <taxon>Pseudomonadota</taxon>
        <taxon>Alphaproteobacteria</taxon>
        <taxon>Rhodobacterales</taxon>
        <taxon>Roseobacteraceae</taxon>
        <taxon>Sulfitobacter</taxon>
    </lineage>
</organism>
<sequence>MTHAPALLLSTISHWSDPAQRAAWTCRAVFLETAARNSVGPLGEDLKWGQPAWRPVKPRTGSTLRMDWSQSDPHQLALFVDCKTDLAERMRELYPDLPSNDGRRRIAFDLRADLPEQAVSHLAQMTFTYHLKPALTG</sequence>
<keyword evidence="2" id="KW-1185">Reference proteome</keyword>
<protein>
    <recommendedName>
        <fullName evidence="3">YdhG-like domain-containing protein</fullName>
    </recommendedName>
</protein>
<evidence type="ECO:0000313" key="2">
    <source>
        <dbReference type="Proteomes" id="UP000565745"/>
    </source>
</evidence>